<evidence type="ECO:0000313" key="2">
    <source>
        <dbReference type="Proteomes" id="UP000323454"/>
    </source>
</evidence>
<dbReference type="OrthoDB" id="3706761at2"/>
<evidence type="ECO:0008006" key="3">
    <source>
        <dbReference type="Google" id="ProtNLM"/>
    </source>
</evidence>
<keyword evidence="2" id="KW-1185">Reference proteome</keyword>
<name>A0A5B2XWC8_9PSEU</name>
<reference evidence="1 2" key="1">
    <citation type="submission" date="2019-09" db="EMBL/GenBank/DDBJ databases">
        <title>Goodfellowia gen. nov., a new genus of the Pseudonocardineae related to Actinoalloteichus, containing Goodfellowia coeruleoviolacea gen. nov., comb. nov. gen. nov., comb. nov.</title>
        <authorList>
            <person name="Labeda D."/>
        </authorList>
    </citation>
    <scope>NUCLEOTIDE SEQUENCE [LARGE SCALE GENOMIC DNA]</scope>
    <source>
        <strain evidence="1 2">AN110305</strain>
    </source>
</reference>
<evidence type="ECO:0000313" key="1">
    <source>
        <dbReference type="EMBL" id="KAA2266994.1"/>
    </source>
</evidence>
<gene>
    <name evidence="1" type="ORF">F0L68_00190</name>
</gene>
<reference evidence="1 2" key="2">
    <citation type="submission" date="2019-09" db="EMBL/GenBank/DDBJ databases">
        <authorList>
            <person name="Jin C."/>
        </authorList>
    </citation>
    <scope>NUCLEOTIDE SEQUENCE [LARGE SCALE GENOMIC DNA]</scope>
    <source>
        <strain evidence="1 2">AN110305</strain>
    </source>
</reference>
<comment type="caution">
    <text evidence="1">The sequence shown here is derived from an EMBL/GenBank/DDBJ whole genome shotgun (WGS) entry which is preliminary data.</text>
</comment>
<protein>
    <recommendedName>
        <fullName evidence="3">Excreted virulence factor EspC, type VII ESX diderm</fullName>
    </recommendedName>
</protein>
<dbReference type="AlphaFoldDB" id="A0A5B2XWC8"/>
<organism evidence="1 2">
    <name type="scientific">Solihabitans fulvus</name>
    <dbReference type="NCBI Taxonomy" id="1892852"/>
    <lineage>
        <taxon>Bacteria</taxon>
        <taxon>Bacillati</taxon>
        <taxon>Actinomycetota</taxon>
        <taxon>Actinomycetes</taxon>
        <taxon>Pseudonocardiales</taxon>
        <taxon>Pseudonocardiaceae</taxon>
        <taxon>Solihabitans</taxon>
    </lineage>
</organism>
<accession>A0A5B2XWC8</accession>
<dbReference type="RefSeq" id="WP_149847302.1">
    <property type="nucleotide sequence ID" value="NZ_VUOB01000001.1"/>
</dbReference>
<dbReference type="EMBL" id="VUOB01000001">
    <property type="protein sequence ID" value="KAA2266994.1"/>
    <property type="molecule type" value="Genomic_DNA"/>
</dbReference>
<proteinExistence type="predicted"/>
<dbReference type="Proteomes" id="UP000323454">
    <property type="component" value="Unassembled WGS sequence"/>
</dbReference>
<sequence length="104" mass="10681">MAVAPPDGALAVTADSLGKAGQDVMNTADEMNRNVRAHSGAQEGDGGANRSFATAQAHADCETGWQDALTVFGTKIATAGDNIVLSAATYQGVENANQHLLQPR</sequence>